<feature type="modified residue" description="4-aspartylphosphate" evidence="4">
    <location>
        <position position="60"/>
    </location>
</feature>
<evidence type="ECO:0000313" key="6">
    <source>
        <dbReference type="EMBL" id="MDR4307266.1"/>
    </source>
</evidence>
<organism evidence="6 7">
    <name type="scientific">Chelatococcus sambhunathii</name>
    <dbReference type="NCBI Taxonomy" id="363953"/>
    <lineage>
        <taxon>Bacteria</taxon>
        <taxon>Pseudomonadati</taxon>
        <taxon>Pseudomonadota</taxon>
        <taxon>Alphaproteobacteria</taxon>
        <taxon>Hyphomicrobiales</taxon>
        <taxon>Chelatococcaceae</taxon>
        <taxon>Chelatococcus</taxon>
    </lineage>
</organism>
<name>A0ABU1DGT5_9HYPH</name>
<evidence type="ECO:0000256" key="4">
    <source>
        <dbReference type="PROSITE-ProRule" id="PRU00169"/>
    </source>
</evidence>
<evidence type="ECO:0000259" key="5">
    <source>
        <dbReference type="PROSITE" id="PS50110"/>
    </source>
</evidence>
<dbReference type="InterPro" id="IPR050595">
    <property type="entry name" value="Bact_response_regulator"/>
</dbReference>
<dbReference type="InterPro" id="IPR001789">
    <property type="entry name" value="Sig_transdc_resp-reg_receiver"/>
</dbReference>
<evidence type="ECO:0000313" key="7">
    <source>
        <dbReference type="Proteomes" id="UP001181622"/>
    </source>
</evidence>
<keyword evidence="3" id="KW-0804">Transcription</keyword>
<keyword evidence="2" id="KW-0805">Transcription regulation</keyword>
<evidence type="ECO:0000256" key="2">
    <source>
        <dbReference type="ARBA" id="ARBA00023015"/>
    </source>
</evidence>
<comment type="caution">
    <text evidence="6">The sequence shown here is derived from an EMBL/GenBank/DDBJ whole genome shotgun (WGS) entry which is preliminary data.</text>
</comment>
<keyword evidence="1 4" id="KW-0597">Phosphoprotein</keyword>
<dbReference type="EMBL" id="JADBEO010000022">
    <property type="protein sequence ID" value="MDR4307266.1"/>
    <property type="molecule type" value="Genomic_DNA"/>
</dbReference>
<dbReference type="PANTHER" id="PTHR44591:SF3">
    <property type="entry name" value="RESPONSE REGULATORY DOMAIN-CONTAINING PROTEIN"/>
    <property type="match status" value="1"/>
</dbReference>
<dbReference type="SMART" id="SM00448">
    <property type="entry name" value="REC"/>
    <property type="match status" value="1"/>
</dbReference>
<dbReference type="InterPro" id="IPR011006">
    <property type="entry name" value="CheY-like_superfamily"/>
</dbReference>
<proteinExistence type="predicted"/>
<evidence type="ECO:0000256" key="1">
    <source>
        <dbReference type="ARBA" id="ARBA00022553"/>
    </source>
</evidence>
<evidence type="ECO:0000256" key="3">
    <source>
        <dbReference type="ARBA" id="ARBA00023163"/>
    </source>
</evidence>
<dbReference type="Pfam" id="PF00072">
    <property type="entry name" value="Response_reg"/>
    <property type="match status" value="1"/>
</dbReference>
<gene>
    <name evidence="6" type="ORF">IHQ68_11615</name>
</gene>
<accession>A0ABU1DGT5</accession>
<keyword evidence="7" id="KW-1185">Reference proteome</keyword>
<reference evidence="6" key="1">
    <citation type="submission" date="2020-10" db="EMBL/GenBank/DDBJ databases">
        <authorList>
            <person name="Abbas A."/>
            <person name="Razzaq R."/>
            <person name="Waqas M."/>
            <person name="Abbas N."/>
            <person name="Nielsen T.K."/>
            <person name="Hansen L.H."/>
            <person name="Hussain S."/>
            <person name="Shahid M."/>
        </authorList>
    </citation>
    <scope>NUCLEOTIDE SEQUENCE</scope>
    <source>
        <strain evidence="6">S14</strain>
    </source>
</reference>
<sequence length="128" mass="13583">MSSESAGSQTPVIIVVDDDAVRRSLRFMLELEGLGVRDYASGEALLSEPQLPDRGCLLVDQDIPAISGVDLVARLKQRAVRLPAILIAGRLTNEIRSAAAQAGFLAVFEKPLQDGGFVEAIHLALACG</sequence>
<feature type="domain" description="Response regulatory" evidence="5">
    <location>
        <begin position="11"/>
        <end position="125"/>
    </location>
</feature>
<protein>
    <submittedName>
        <fullName evidence="6">Response regulator</fullName>
    </submittedName>
</protein>
<dbReference type="Proteomes" id="UP001181622">
    <property type="component" value="Unassembled WGS sequence"/>
</dbReference>
<dbReference type="PROSITE" id="PS50110">
    <property type="entry name" value="RESPONSE_REGULATORY"/>
    <property type="match status" value="1"/>
</dbReference>
<dbReference type="PANTHER" id="PTHR44591">
    <property type="entry name" value="STRESS RESPONSE REGULATOR PROTEIN 1"/>
    <property type="match status" value="1"/>
</dbReference>
<dbReference type="Gene3D" id="3.40.50.2300">
    <property type="match status" value="1"/>
</dbReference>
<dbReference type="SUPFAM" id="SSF52172">
    <property type="entry name" value="CheY-like"/>
    <property type="match status" value="1"/>
</dbReference>